<proteinExistence type="predicted"/>
<organism evidence="2 3">
    <name type="scientific">Kordia aestuariivivens</name>
    <dbReference type="NCBI Taxonomy" id="2759037"/>
    <lineage>
        <taxon>Bacteria</taxon>
        <taxon>Pseudomonadati</taxon>
        <taxon>Bacteroidota</taxon>
        <taxon>Flavobacteriia</taxon>
        <taxon>Flavobacteriales</taxon>
        <taxon>Flavobacteriaceae</taxon>
        <taxon>Kordia</taxon>
    </lineage>
</organism>
<dbReference type="GO" id="GO:0005524">
    <property type="term" value="F:ATP binding"/>
    <property type="evidence" value="ECO:0007669"/>
    <property type="project" value="UniProtKB-KW"/>
</dbReference>
<sequence>MKIQEFSFGNFKSFKDIQTLNLSAAKIKSSKQEIDLRNVIQGKNNENISFLKSKVIYGANAGGKSNIVKALIAFIRIIENSVKDEKILNIIDSYRLSTETEDSPSFFQIIFWDKNVRYRYGFEATDEDIKAEWLYGKPKDREQPFFIRDNQKIISLDKTNFSEGKKILDLLDEDIEENDVFRNNSLFLTTLATFGFGKLSKQLIDSITSIFVINGLRDRDLFKYAAFSLSDEKKKKYILDFLKHGDIGIEDMKAIEISTDDLPDDIDEDIREKFDRDKKKKLLVTSRKKYDENLISTNNEPFVFGDSESEGTQKLFELSPFIYDALNQGRVLIIDEFDARFHPLLTRKILELFNSNENTRSQFIFTTHDTNLLSSNILRRDQIEFVEKDKYGASHLYSLVQFKGIRNTASFEKDYIQGKYGAIPFLGDFSKLINTENDA</sequence>
<evidence type="ECO:0000313" key="3">
    <source>
        <dbReference type="Proteomes" id="UP000619238"/>
    </source>
</evidence>
<comment type="caution">
    <text evidence="2">The sequence shown here is derived from an EMBL/GenBank/DDBJ whole genome shotgun (WGS) entry which is preliminary data.</text>
</comment>
<keyword evidence="3" id="KW-1185">Reference proteome</keyword>
<dbReference type="Proteomes" id="UP000619238">
    <property type="component" value="Unassembled WGS sequence"/>
</dbReference>
<keyword evidence="2" id="KW-0067">ATP-binding</keyword>
<evidence type="ECO:0000313" key="2">
    <source>
        <dbReference type="EMBL" id="MBC8754808.1"/>
    </source>
</evidence>
<reference evidence="2 3" key="1">
    <citation type="submission" date="2020-07" db="EMBL/GenBank/DDBJ databases">
        <title>Description of Kordia aestuariivivens sp. nov., isolated from a tidal flat.</title>
        <authorList>
            <person name="Park S."/>
            <person name="Yoon J.-H."/>
        </authorList>
    </citation>
    <scope>NUCLEOTIDE SEQUENCE [LARGE SCALE GENOMIC DNA]</scope>
    <source>
        <strain evidence="2 3">YSTF-M3</strain>
    </source>
</reference>
<protein>
    <submittedName>
        <fullName evidence="2">ATP-binding protein</fullName>
    </submittedName>
</protein>
<dbReference type="InterPro" id="IPR027417">
    <property type="entry name" value="P-loop_NTPase"/>
</dbReference>
<dbReference type="EMBL" id="JACGWS010000004">
    <property type="protein sequence ID" value="MBC8754808.1"/>
    <property type="molecule type" value="Genomic_DNA"/>
</dbReference>
<dbReference type="PANTHER" id="PTHR40396">
    <property type="entry name" value="ATPASE-LIKE PROTEIN"/>
    <property type="match status" value="1"/>
</dbReference>
<evidence type="ECO:0000259" key="1">
    <source>
        <dbReference type="Pfam" id="PF13304"/>
    </source>
</evidence>
<gene>
    <name evidence="2" type="ORF">H2O64_09010</name>
</gene>
<dbReference type="InterPro" id="IPR003959">
    <property type="entry name" value="ATPase_AAA_core"/>
</dbReference>
<feature type="domain" description="ATPase AAA-type core" evidence="1">
    <location>
        <begin position="55"/>
        <end position="374"/>
    </location>
</feature>
<name>A0ABR7Q8P0_9FLAO</name>
<accession>A0ABR7Q8P0</accession>
<dbReference type="Gene3D" id="3.40.50.300">
    <property type="entry name" value="P-loop containing nucleotide triphosphate hydrolases"/>
    <property type="match status" value="1"/>
</dbReference>
<dbReference type="SUPFAM" id="SSF52540">
    <property type="entry name" value="P-loop containing nucleoside triphosphate hydrolases"/>
    <property type="match status" value="1"/>
</dbReference>
<dbReference type="PANTHER" id="PTHR40396:SF1">
    <property type="entry name" value="ATPASE AAA-TYPE CORE DOMAIN-CONTAINING PROTEIN"/>
    <property type="match status" value="1"/>
</dbReference>
<dbReference type="Pfam" id="PF13304">
    <property type="entry name" value="AAA_21"/>
    <property type="match status" value="1"/>
</dbReference>
<keyword evidence="2" id="KW-0547">Nucleotide-binding</keyword>
<dbReference type="RefSeq" id="WP_187561855.1">
    <property type="nucleotide sequence ID" value="NZ_JACGWS010000004.1"/>
</dbReference>